<evidence type="ECO:0000313" key="1">
    <source>
        <dbReference type="EMBL" id="CEA09490.1"/>
    </source>
</evidence>
<name>A0A078MT47_9MICC</name>
<dbReference type="EMBL" id="LN483072">
    <property type="protein sequence ID" value="CEA09490.1"/>
    <property type="molecule type" value="Genomic_DNA"/>
</dbReference>
<reference evidence="1" key="1">
    <citation type="submission" date="2014-07" db="EMBL/GenBank/DDBJ databases">
        <authorList>
            <person name="Urmite Genomes Urmite Genomes"/>
        </authorList>
    </citation>
    <scope>NUCLEOTIDE SEQUENCE</scope>
    <source>
        <strain evidence="1">11W110_air</strain>
    </source>
</reference>
<gene>
    <name evidence="1" type="ORF">BN1051_02860</name>
</gene>
<dbReference type="PATRIC" id="fig|1461584.3.peg.2835"/>
<organism evidence="1">
    <name type="scientific">Arthrobacter saudimassiliensis</name>
    <dbReference type="NCBI Taxonomy" id="1461584"/>
    <lineage>
        <taxon>Bacteria</taxon>
        <taxon>Bacillati</taxon>
        <taxon>Actinomycetota</taxon>
        <taxon>Actinomycetes</taxon>
        <taxon>Micrococcales</taxon>
        <taxon>Micrococcaceae</taxon>
        <taxon>Arthrobacter</taxon>
    </lineage>
</organism>
<accession>A0A078MT47</accession>
<dbReference type="AlphaFoldDB" id="A0A078MT47"/>
<proteinExistence type="predicted"/>
<sequence length="68" mass="7104">MNPPYPVGYSPRLLSAAAYVAAASEERCPSAPQLEPEDERVLRSELISIIRSLAPGPLPAAGDQDAAG</sequence>
<protein>
    <submittedName>
        <fullName evidence="1">Uncharacterized protein</fullName>
    </submittedName>
</protein>